<keyword evidence="2" id="KW-0560">Oxidoreductase</keyword>
<dbReference type="Pfam" id="PF00106">
    <property type="entry name" value="adh_short"/>
    <property type="match status" value="1"/>
</dbReference>
<feature type="binding site" evidence="6">
    <location>
        <position position="207"/>
    </location>
    <ligand>
        <name>NADP(+)</name>
        <dbReference type="ChEBI" id="CHEBI:58349"/>
    </ligand>
</feature>
<feature type="binding site" evidence="6">
    <location>
        <position position="113"/>
    </location>
    <ligand>
        <name>NADP(+)</name>
        <dbReference type="ChEBI" id="CHEBI:58349"/>
    </ligand>
</feature>
<evidence type="ECO:0000256" key="5">
    <source>
        <dbReference type="PIRSR" id="PIRSR000095-1"/>
    </source>
</evidence>
<accession>A0A4Z2FIL7</accession>
<dbReference type="Proteomes" id="UP000314294">
    <property type="component" value="Unassembled WGS sequence"/>
</dbReference>
<dbReference type="InterPro" id="IPR036291">
    <property type="entry name" value="NAD(P)-bd_dom_sf"/>
</dbReference>
<comment type="caution">
    <text evidence="7">The sequence shown here is derived from an EMBL/GenBank/DDBJ whole genome shotgun (WGS) entry which is preliminary data.</text>
</comment>
<evidence type="ECO:0000256" key="1">
    <source>
        <dbReference type="ARBA" id="ARBA00006484"/>
    </source>
</evidence>
<evidence type="ECO:0000256" key="6">
    <source>
        <dbReference type="PIRSR" id="PIRSR000095-2"/>
    </source>
</evidence>
<feature type="binding site" evidence="6">
    <location>
        <begin position="59"/>
        <end position="87"/>
    </location>
    <ligand>
        <name>NADP(+)</name>
        <dbReference type="ChEBI" id="CHEBI:58349"/>
    </ligand>
</feature>
<proteinExistence type="inferred from homology"/>
<dbReference type="GO" id="GO:0004303">
    <property type="term" value="F:estradiol 17-beta-dehydrogenase [NAD(P)+] activity"/>
    <property type="evidence" value="ECO:0007669"/>
    <property type="project" value="InterPro"/>
</dbReference>
<dbReference type="EMBL" id="SRLO01001159">
    <property type="protein sequence ID" value="TNN40795.1"/>
    <property type="molecule type" value="Genomic_DNA"/>
</dbReference>
<evidence type="ECO:0000256" key="2">
    <source>
        <dbReference type="ARBA" id="ARBA00023002"/>
    </source>
</evidence>
<evidence type="ECO:0000313" key="8">
    <source>
        <dbReference type="Proteomes" id="UP000314294"/>
    </source>
</evidence>
<name>A0A4Z2FIL7_9TELE</name>
<dbReference type="AlphaFoldDB" id="A0A4Z2FIL7"/>
<feature type="active site" description="Proton acceptor" evidence="5">
    <location>
        <position position="203"/>
    </location>
</feature>
<dbReference type="SUPFAM" id="SSF51735">
    <property type="entry name" value="NAD(P)-binding Rossmann-fold domains"/>
    <property type="match status" value="1"/>
</dbReference>
<dbReference type="InterPro" id="IPR002347">
    <property type="entry name" value="SDR_fam"/>
</dbReference>
<feature type="binding site" evidence="6">
    <location>
        <position position="190"/>
    </location>
    <ligand>
        <name>substrate</name>
    </ligand>
</feature>
<evidence type="ECO:0000256" key="4">
    <source>
        <dbReference type="PIRNR" id="PIRNR000095"/>
    </source>
</evidence>
<organism evidence="7 8">
    <name type="scientific">Liparis tanakae</name>
    <name type="common">Tanaka's snailfish</name>
    <dbReference type="NCBI Taxonomy" id="230148"/>
    <lineage>
        <taxon>Eukaryota</taxon>
        <taxon>Metazoa</taxon>
        <taxon>Chordata</taxon>
        <taxon>Craniata</taxon>
        <taxon>Vertebrata</taxon>
        <taxon>Euteleostomi</taxon>
        <taxon>Actinopterygii</taxon>
        <taxon>Neopterygii</taxon>
        <taxon>Teleostei</taxon>
        <taxon>Neoteleostei</taxon>
        <taxon>Acanthomorphata</taxon>
        <taxon>Eupercaria</taxon>
        <taxon>Perciformes</taxon>
        <taxon>Cottioidei</taxon>
        <taxon>Cottales</taxon>
        <taxon>Liparidae</taxon>
        <taxon>Liparis</taxon>
    </lineage>
</organism>
<sequence>MGGLQVADTVFGVNRPCDREICENTEEKRLHMPPSYSSCSLLKRTLGGSMDKKVVLITGCSSGIGLSLAVRLASDPDKTFKVYATMRNLAKKERLLECVKSLHKDTLDILQMDVTVRQSILDARDRVAEKRVDILVCNAGVGLTGPLEVQSLDSMRRILEVNLFGTIQTIQAFLPGMKARGRGRILVTGSTGGLQGLPFNEVYCASKFAIEGACESLAVLLQHFNIHVTLIECGPVNTDFLVNLQRAELGDASLQQVDALTLSLYEKYLRHCGDVFQNAAQDTEDIVKVFLEAIQSASPAFRYFSGGGVPPLTKLKITDPDGSRYIRALSKIMFSAEDQ</sequence>
<evidence type="ECO:0000313" key="7">
    <source>
        <dbReference type="EMBL" id="TNN40795.1"/>
    </source>
</evidence>
<reference evidence="7 8" key="1">
    <citation type="submission" date="2019-03" db="EMBL/GenBank/DDBJ databases">
        <title>First draft genome of Liparis tanakae, snailfish: a comprehensive survey of snailfish specific genes.</title>
        <authorList>
            <person name="Kim W."/>
            <person name="Song I."/>
            <person name="Jeong J.-H."/>
            <person name="Kim D."/>
            <person name="Kim S."/>
            <person name="Ryu S."/>
            <person name="Song J.Y."/>
            <person name="Lee S.K."/>
        </authorList>
    </citation>
    <scope>NUCLEOTIDE SEQUENCE [LARGE SCALE GENOMIC DNA]</scope>
    <source>
        <tissue evidence="7">Muscle</tissue>
    </source>
</reference>
<keyword evidence="8" id="KW-1185">Reference proteome</keyword>
<dbReference type="PANTHER" id="PTHR43391:SF15">
    <property type="entry name" value="17-BETA-HYDROXYSTEROID DEHYDROGENASE TYPE 1"/>
    <property type="match status" value="1"/>
</dbReference>
<dbReference type="FunFam" id="3.40.50.720:FF:000323">
    <property type="entry name" value="Estradiol 17-beta-dehydrogenase 1"/>
    <property type="match status" value="1"/>
</dbReference>
<dbReference type="GO" id="GO:0006703">
    <property type="term" value="P:estrogen biosynthetic process"/>
    <property type="evidence" value="ECO:0007669"/>
    <property type="project" value="InterPro"/>
</dbReference>
<dbReference type="PANTHER" id="PTHR43391">
    <property type="entry name" value="RETINOL DEHYDROGENASE-RELATED"/>
    <property type="match status" value="1"/>
</dbReference>
<dbReference type="OrthoDB" id="47007at2759"/>
<dbReference type="PRINTS" id="PR00081">
    <property type="entry name" value="GDHRDH"/>
</dbReference>
<protein>
    <submittedName>
        <fullName evidence="7">Estradiol 17-beta-dehydrogenase 1</fullName>
    </submittedName>
</protein>
<dbReference type="Gene3D" id="3.40.50.720">
    <property type="entry name" value="NAD(P)-binding Rossmann-like Domain"/>
    <property type="match status" value="1"/>
</dbReference>
<evidence type="ECO:0000256" key="3">
    <source>
        <dbReference type="ARBA" id="ARBA00023098"/>
    </source>
</evidence>
<comment type="similarity">
    <text evidence="1 4">Belongs to the short-chain dehydrogenases/reductases (SDR) family.</text>
</comment>
<keyword evidence="3" id="KW-0443">Lipid metabolism</keyword>
<dbReference type="InterPro" id="IPR011348">
    <property type="entry name" value="17beta_DH"/>
</dbReference>
<dbReference type="PIRSF" id="PIRSF000095">
    <property type="entry name" value="17beta-HSD"/>
    <property type="match status" value="1"/>
</dbReference>
<dbReference type="GO" id="GO:0005829">
    <property type="term" value="C:cytosol"/>
    <property type="evidence" value="ECO:0007669"/>
    <property type="project" value="TreeGrafter"/>
</dbReference>
<gene>
    <name evidence="7" type="primary">HSD17B1</name>
    <name evidence="7" type="ORF">EYF80_049035</name>
</gene>